<comment type="caution">
    <text evidence="2">The sequence shown here is derived from an EMBL/GenBank/DDBJ whole genome shotgun (WGS) entry which is preliminary data.</text>
</comment>
<feature type="transmembrane region" description="Helical" evidence="1">
    <location>
        <begin position="25"/>
        <end position="44"/>
    </location>
</feature>
<sequence length="54" mass="6378">MKHNSLFLKNTDNLLYKFCVFETQVILTSNTCCFGAVRNILAFMKLRKSRQMMK</sequence>
<dbReference type="HOGENOM" id="CLU_3046631_0_0_10"/>
<evidence type="ECO:0000313" key="3">
    <source>
        <dbReference type="Proteomes" id="UP000004079"/>
    </source>
</evidence>
<organism evidence="2 3">
    <name type="scientific">Segatella oris F0302</name>
    <dbReference type="NCBI Taxonomy" id="649760"/>
    <lineage>
        <taxon>Bacteria</taxon>
        <taxon>Pseudomonadati</taxon>
        <taxon>Bacteroidota</taxon>
        <taxon>Bacteroidia</taxon>
        <taxon>Bacteroidales</taxon>
        <taxon>Prevotellaceae</taxon>
        <taxon>Segatella</taxon>
    </lineage>
</organism>
<reference evidence="2 3" key="1">
    <citation type="submission" date="2009-11" db="EMBL/GenBank/DDBJ databases">
        <authorList>
            <person name="Weinstock G."/>
            <person name="Sodergren E."/>
            <person name="Clifton S."/>
            <person name="Fulton L."/>
            <person name="Fulton B."/>
            <person name="Courtney L."/>
            <person name="Fronick C."/>
            <person name="Harrison M."/>
            <person name="Strong C."/>
            <person name="Farmer C."/>
            <person name="Delahaunty K."/>
            <person name="Markovic C."/>
            <person name="Hall O."/>
            <person name="Minx P."/>
            <person name="Tomlinson C."/>
            <person name="Mitreva M."/>
            <person name="Nelson J."/>
            <person name="Hou S."/>
            <person name="Wollam A."/>
            <person name="Pepin K.H."/>
            <person name="Johnson M."/>
            <person name="Bhonagiri V."/>
            <person name="Nash W.E."/>
            <person name="Warren W."/>
            <person name="Chinwalla A."/>
            <person name="Mardis E.R."/>
            <person name="Wilson R.K."/>
        </authorList>
    </citation>
    <scope>NUCLEOTIDE SEQUENCE [LARGE SCALE GENOMIC DNA]</scope>
    <source>
        <strain evidence="2 3">F0302</strain>
    </source>
</reference>
<dbReference type="AlphaFoldDB" id="D1QVH6"/>
<dbReference type="EMBL" id="ACUZ02000056">
    <property type="protein sequence ID" value="EFB30697.1"/>
    <property type="molecule type" value="Genomic_DNA"/>
</dbReference>
<keyword evidence="1" id="KW-0812">Transmembrane</keyword>
<protein>
    <submittedName>
        <fullName evidence="2">Uncharacterized protein</fullName>
    </submittedName>
</protein>
<keyword evidence="1" id="KW-0472">Membrane</keyword>
<keyword evidence="1" id="KW-1133">Transmembrane helix</keyword>
<name>D1QVH6_9BACT</name>
<evidence type="ECO:0000256" key="1">
    <source>
        <dbReference type="SAM" id="Phobius"/>
    </source>
</evidence>
<accession>D1QVH6</accession>
<evidence type="ECO:0000313" key="2">
    <source>
        <dbReference type="EMBL" id="EFB30697.1"/>
    </source>
</evidence>
<gene>
    <name evidence="2" type="ORF">HMPREF0971_02954</name>
</gene>
<proteinExistence type="predicted"/>
<dbReference type="Proteomes" id="UP000004079">
    <property type="component" value="Unassembled WGS sequence"/>
</dbReference>